<gene>
    <name evidence="4" type="primary">CFAP70_0</name>
    <name evidence="4" type="ORF">FJT64_006933</name>
</gene>
<evidence type="ECO:0000313" key="5">
    <source>
        <dbReference type="Proteomes" id="UP000440578"/>
    </source>
</evidence>
<dbReference type="InterPro" id="IPR052628">
    <property type="entry name" value="CFAP70"/>
</dbReference>
<feature type="compositionally biased region" description="Low complexity" evidence="3">
    <location>
        <begin position="888"/>
        <end position="900"/>
    </location>
</feature>
<comment type="caution">
    <text evidence="4">The sequence shown here is derived from an EMBL/GenBank/DDBJ whole genome shotgun (WGS) entry which is preliminary data.</text>
</comment>
<dbReference type="PANTHER" id="PTHR44314:SF1">
    <property type="entry name" value="CILIA- AND FLAGELLA-ASSOCIATED PROTEIN 70"/>
    <property type="match status" value="1"/>
</dbReference>
<keyword evidence="4" id="KW-0969">Cilium</keyword>
<proteinExistence type="predicted"/>
<keyword evidence="4" id="KW-0966">Cell projection</keyword>
<evidence type="ECO:0000256" key="3">
    <source>
        <dbReference type="SAM" id="MobiDB-lite"/>
    </source>
</evidence>
<dbReference type="InterPro" id="IPR019734">
    <property type="entry name" value="TPR_rpt"/>
</dbReference>
<keyword evidence="1" id="KW-0677">Repeat</keyword>
<dbReference type="EMBL" id="VIIS01001612">
    <property type="protein sequence ID" value="KAF0295556.1"/>
    <property type="molecule type" value="Genomic_DNA"/>
</dbReference>
<feature type="region of interest" description="Disordered" evidence="3">
    <location>
        <begin position="388"/>
        <end position="456"/>
    </location>
</feature>
<dbReference type="GO" id="GO:0031514">
    <property type="term" value="C:motile cilium"/>
    <property type="evidence" value="ECO:0007669"/>
    <property type="project" value="TreeGrafter"/>
</dbReference>
<dbReference type="GO" id="GO:0070062">
    <property type="term" value="C:extracellular exosome"/>
    <property type="evidence" value="ECO:0007669"/>
    <property type="project" value="TreeGrafter"/>
</dbReference>
<name>A0A6A4VLW3_AMPAM</name>
<dbReference type="AlphaFoldDB" id="A0A6A4VLW3"/>
<dbReference type="GO" id="GO:0003341">
    <property type="term" value="P:cilium movement"/>
    <property type="evidence" value="ECO:0007669"/>
    <property type="project" value="TreeGrafter"/>
</dbReference>
<feature type="region of interest" description="Disordered" evidence="3">
    <location>
        <begin position="843"/>
        <end position="900"/>
    </location>
</feature>
<evidence type="ECO:0000256" key="2">
    <source>
        <dbReference type="ARBA" id="ARBA00022803"/>
    </source>
</evidence>
<dbReference type="InterPro" id="IPR011990">
    <property type="entry name" value="TPR-like_helical_dom_sf"/>
</dbReference>
<dbReference type="Proteomes" id="UP000440578">
    <property type="component" value="Unassembled WGS sequence"/>
</dbReference>
<sequence length="1153" mass="130911">MDNGTPRKEKVELSVVIKHGRNWRNSRGEPLQPCVLRCEYGDGNTIGESNKVTGDGEGGAEIDFTATISLEQDVTDWNQLANTPIIILLMESSLKESKKKKSPSFNKVGVVTIDPLPLLFQAPPPEQFYAFYPSDHMLPEAERRILRSPEVSVLFQTSAPLIPPNVLEELNMLTITLDSYYGLPERLQECWDCHDYITAFFLPIDQPDEVMRYDKSLYQETSSLWRNHYWYGRTGGMTDEDFIPASTQSFHKHSEEDNDSSGDFRGDDVNYELMSGDRARVTINTERRILLTRKMLSTFENYASRHKVLPVELMVKKSKTAQAGAKARRKTMDDLVSVQFGMAMVNLSYLLYPGVSRLRGAYRVQTLDPAKYEEVTGGRRSLFVQMSNGGSAEDAASTVNGKRSDLDKSERREQRDEKPKRAKDEGKDSEKGKDKRASLQPGLQLPPLPSGLQLPEMPLAPQDDLFADGDMFLVLDMRLKTPLVKRHTLQQLAQNVQSLIPQRDDLPREARSAAEAESRYHKKIKELSKNLLDELRLNKHKYTAPEGGDALDAEEIWQRFAFDMNTSGKYFVIKEALKPAILEVVREKYLKYTSFITQEEVQDFLSQLYVYLVTEMHAALNQFLDTEEEPLVAPSVVDCAALRTFAEVAQQLGKQKKAQQFYLERMARERQNADHWCEYGEFCSSVGNIDVAEGCFRDVLSHNPNSARGLLLLGICSSLRQESEQATMCLQYAACVRRECFITQTVLGIHLERANDVVGAEIAYKSALRLLVRAIRFHQVDILLEYHDSYLMELECCPLPAEPTALELCVTAAEQEAKEAAERDGSPDRDLLLVQREQGRLEEEEVEKRRRRGRRASRSISCRPGRGANRSDRSDGRESEDRREGAEEANGSESESTAAARAELTNSHVLLNKLYLLVAQFLLKHKAYNFAEHAVSKMVVTSDRQLSPDYYITAARLNYLMGDLSTANDIVQEAQKYYYQDPKLWSLMGHIQYCSGDSVTARRCYETLLDLGQQPDDIHLVHMFLGEIYYREGQFVRARGSFLLAVRALPSPFSWLWLGKACYRLGHYGEAEEALREANLLDSTCGETWAYISLASLLSEQRVLAEQAYKYALKLGGVSQELLTEIHQVQKEKGFGDPGFQSTWWSKQYVPTE</sequence>
<evidence type="ECO:0000313" key="4">
    <source>
        <dbReference type="EMBL" id="KAF0295556.1"/>
    </source>
</evidence>
<dbReference type="SUPFAM" id="SSF48452">
    <property type="entry name" value="TPR-like"/>
    <property type="match status" value="2"/>
</dbReference>
<keyword evidence="5" id="KW-1185">Reference proteome</keyword>
<dbReference type="Pfam" id="PF13432">
    <property type="entry name" value="TPR_16"/>
    <property type="match status" value="1"/>
</dbReference>
<evidence type="ECO:0000256" key="1">
    <source>
        <dbReference type="ARBA" id="ARBA00022737"/>
    </source>
</evidence>
<dbReference type="OrthoDB" id="10262375at2759"/>
<dbReference type="PANTHER" id="PTHR44314">
    <property type="entry name" value="CILIA- AND FLAGELLA-ASSOCIATED PROTEIN 70"/>
    <property type="match status" value="1"/>
</dbReference>
<feature type="compositionally biased region" description="Basic and acidic residues" evidence="3">
    <location>
        <begin position="869"/>
        <end position="886"/>
    </location>
</feature>
<dbReference type="Gene3D" id="1.25.40.10">
    <property type="entry name" value="Tetratricopeptide repeat domain"/>
    <property type="match status" value="2"/>
</dbReference>
<reference evidence="4 5" key="1">
    <citation type="submission" date="2019-07" db="EMBL/GenBank/DDBJ databases">
        <title>Draft genome assembly of a fouling barnacle, Amphibalanus amphitrite (Darwin, 1854): The first reference genome for Thecostraca.</title>
        <authorList>
            <person name="Kim W."/>
        </authorList>
    </citation>
    <scope>NUCLEOTIDE SEQUENCE [LARGE SCALE GENOMIC DNA]</scope>
    <source>
        <strain evidence="4">SNU_AA5</strain>
        <tissue evidence="4">Soma without cirri and trophi</tissue>
    </source>
</reference>
<dbReference type="GO" id="GO:0060271">
    <property type="term" value="P:cilium assembly"/>
    <property type="evidence" value="ECO:0007669"/>
    <property type="project" value="TreeGrafter"/>
</dbReference>
<keyword evidence="2" id="KW-0802">TPR repeat</keyword>
<keyword evidence="4" id="KW-0282">Flagellum</keyword>
<dbReference type="SMART" id="SM00028">
    <property type="entry name" value="TPR"/>
    <property type="match status" value="6"/>
</dbReference>
<protein>
    <submittedName>
        <fullName evidence="4">Cilia-and flagella-associated protein 70</fullName>
    </submittedName>
</protein>
<accession>A0A6A4VLW3</accession>
<feature type="compositionally biased region" description="Basic and acidic residues" evidence="3">
    <location>
        <begin position="402"/>
        <end position="437"/>
    </location>
</feature>
<organism evidence="4 5">
    <name type="scientific">Amphibalanus amphitrite</name>
    <name type="common">Striped barnacle</name>
    <name type="synonym">Balanus amphitrite</name>
    <dbReference type="NCBI Taxonomy" id="1232801"/>
    <lineage>
        <taxon>Eukaryota</taxon>
        <taxon>Metazoa</taxon>
        <taxon>Ecdysozoa</taxon>
        <taxon>Arthropoda</taxon>
        <taxon>Crustacea</taxon>
        <taxon>Multicrustacea</taxon>
        <taxon>Cirripedia</taxon>
        <taxon>Thoracica</taxon>
        <taxon>Thoracicalcarea</taxon>
        <taxon>Balanomorpha</taxon>
        <taxon>Balanoidea</taxon>
        <taxon>Balanidae</taxon>
        <taxon>Amphibalaninae</taxon>
        <taxon>Amphibalanus</taxon>
    </lineage>
</organism>